<protein>
    <submittedName>
        <fullName evidence="7">Ribonuclease BN</fullName>
        <ecNumber evidence="7">3.1.-.-</ecNumber>
    </submittedName>
    <submittedName>
        <fullName evidence="8">YihY/virulence factor BrkB family protein</fullName>
    </submittedName>
</protein>
<dbReference type="Proteomes" id="UP000196230">
    <property type="component" value="Unassembled WGS sequence"/>
</dbReference>
<evidence type="ECO:0000313" key="7">
    <source>
        <dbReference type="EMBL" id="SJN31426.1"/>
    </source>
</evidence>
<proteinExistence type="predicted"/>
<dbReference type="RefSeq" id="WP_087134301.1">
    <property type="nucleotide sequence ID" value="NZ_FUKP01000060.1"/>
</dbReference>
<dbReference type="EMBL" id="SPKT01000008">
    <property type="protein sequence ID" value="TFH99622.1"/>
    <property type="molecule type" value="Genomic_DNA"/>
</dbReference>
<feature type="transmembrane region" description="Helical" evidence="6">
    <location>
        <begin position="253"/>
        <end position="275"/>
    </location>
</feature>
<feature type="transmembrane region" description="Helical" evidence="6">
    <location>
        <begin position="164"/>
        <end position="187"/>
    </location>
</feature>
<dbReference type="EMBL" id="FUKP01000060">
    <property type="protein sequence ID" value="SJN31426.1"/>
    <property type="molecule type" value="Genomic_DNA"/>
</dbReference>
<comment type="subcellular location">
    <subcellularLocation>
        <location evidence="1">Cell membrane</location>
        <topology evidence="1">Multi-pass membrane protein</topology>
    </subcellularLocation>
</comment>
<keyword evidence="7" id="KW-0378">Hydrolase</keyword>
<name>A0A1R4JHC2_9MICC</name>
<dbReference type="AlphaFoldDB" id="A0A1R4JHC2"/>
<feature type="transmembrane region" description="Helical" evidence="6">
    <location>
        <begin position="57"/>
        <end position="81"/>
    </location>
</feature>
<dbReference type="GO" id="GO:0016787">
    <property type="term" value="F:hydrolase activity"/>
    <property type="evidence" value="ECO:0007669"/>
    <property type="project" value="UniProtKB-KW"/>
</dbReference>
<organism evidence="7 9">
    <name type="scientific">Micrococcus lylae</name>
    <dbReference type="NCBI Taxonomy" id="1273"/>
    <lineage>
        <taxon>Bacteria</taxon>
        <taxon>Bacillati</taxon>
        <taxon>Actinomycetota</taxon>
        <taxon>Actinomycetes</taxon>
        <taxon>Micrococcales</taxon>
        <taxon>Micrococcaceae</taxon>
        <taxon>Micrococcus</taxon>
    </lineage>
</organism>
<evidence type="ECO:0000256" key="2">
    <source>
        <dbReference type="ARBA" id="ARBA00022475"/>
    </source>
</evidence>
<evidence type="ECO:0000313" key="10">
    <source>
        <dbReference type="Proteomes" id="UP000297477"/>
    </source>
</evidence>
<dbReference type="Pfam" id="PF03631">
    <property type="entry name" value="Virul_fac_BrkB"/>
    <property type="match status" value="1"/>
</dbReference>
<evidence type="ECO:0000256" key="3">
    <source>
        <dbReference type="ARBA" id="ARBA00022692"/>
    </source>
</evidence>
<evidence type="ECO:0000256" key="4">
    <source>
        <dbReference type="ARBA" id="ARBA00022989"/>
    </source>
</evidence>
<evidence type="ECO:0000256" key="1">
    <source>
        <dbReference type="ARBA" id="ARBA00004651"/>
    </source>
</evidence>
<dbReference type="InterPro" id="IPR017039">
    <property type="entry name" value="Virul_fac_BrkB"/>
</dbReference>
<dbReference type="PIRSF" id="PIRSF035875">
    <property type="entry name" value="RNase_BN"/>
    <property type="match status" value="1"/>
</dbReference>
<feature type="transmembrane region" description="Helical" evidence="6">
    <location>
        <begin position="122"/>
        <end position="143"/>
    </location>
</feature>
<keyword evidence="10" id="KW-1185">Reference proteome</keyword>
<evidence type="ECO:0000313" key="8">
    <source>
        <dbReference type="EMBL" id="TFH99622.1"/>
    </source>
</evidence>
<dbReference type="NCBIfam" id="TIGR00765">
    <property type="entry name" value="yihY_not_rbn"/>
    <property type="match status" value="1"/>
</dbReference>
<dbReference type="EC" id="3.1.-.-" evidence="7"/>
<dbReference type="GO" id="GO:0005886">
    <property type="term" value="C:plasma membrane"/>
    <property type="evidence" value="ECO:0007669"/>
    <property type="project" value="UniProtKB-SubCell"/>
</dbReference>
<reference evidence="8 10" key="2">
    <citation type="submission" date="2019-03" db="EMBL/GenBank/DDBJ databases">
        <title>Reclassification of Micrococcus aloeverae and Micrococcus yunnanensis as later heterotypic synonyms of Micrococcus luteus.</title>
        <authorList>
            <person name="Huang C.-H."/>
        </authorList>
    </citation>
    <scope>NUCLEOTIDE SEQUENCE [LARGE SCALE GENOMIC DNA]</scope>
    <source>
        <strain evidence="8 10">BCRC 12151</strain>
    </source>
</reference>
<reference evidence="7 9" key="1">
    <citation type="submission" date="2017-02" db="EMBL/GenBank/DDBJ databases">
        <authorList>
            <person name="Peterson S.W."/>
        </authorList>
    </citation>
    <scope>NUCLEOTIDE SEQUENCE [LARGE SCALE GENOMIC DNA]</scope>
    <source>
        <strain evidence="7 9">2B3F</strain>
    </source>
</reference>
<evidence type="ECO:0000313" key="9">
    <source>
        <dbReference type="Proteomes" id="UP000196230"/>
    </source>
</evidence>
<gene>
    <name evidence="8" type="ORF">E4A49_05485</name>
    <name evidence="7" type="ORF">FM125_08525</name>
</gene>
<feature type="transmembrane region" description="Helical" evidence="6">
    <location>
        <begin position="218"/>
        <end position="241"/>
    </location>
</feature>
<accession>A0A1R4JHC2</accession>
<dbReference type="PANTHER" id="PTHR30213:SF0">
    <property type="entry name" value="UPF0761 MEMBRANE PROTEIN YIHY"/>
    <property type="match status" value="1"/>
</dbReference>
<dbReference type="OrthoDB" id="9781030at2"/>
<keyword evidence="4 6" id="KW-1133">Transmembrane helix</keyword>
<evidence type="ECO:0000256" key="6">
    <source>
        <dbReference type="SAM" id="Phobius"/>
    </source>
</evidence>
<keyword evidence="5 6" id="KW-0472">Membrane</keyword>
<evidence type="ECO:0000256" key="5">
    <source>
        <dbReference type="ARBA" id="ARBA00023136"/>
    </source>
</evidence>
<keyword evidence="3 6" id="KW-0812">Transmembrane</keyword>
<dbReference type="Proteomes" id="UP000297477">
    <property type="component" value="Unassembled WGS sequence"/>
</dbReference>
<keyword evidence="2" id="KW-1003">Cell membrane</keyword>
<dbReference type="PANTHER" id="PTHR30213">
    <property type="entry name" value="INNER MEMBRANE PROTEIN YHJD"/>
    <property type="match status" value="1"/>
</dbReference>
<sequence length="361" mass="38821">MTKHPLDATLEAATIDPDKRKEQHKAVKLGGDGWKYAFSRSIKTFLNAGGTDLAAKLTYFMVLSLAPALLAIFSIITLVMASNRDVVNDLVQDIVDKNVSPDYAPLVTDLVDNMMNQSTGGVIALIIGIATALWSASAYVKAFNRAANQLYGYEEGRGFVKLTAANLLATLVVLVGIVVVLICLAVNRTLVEGLVKPIAEPLGADDLMGFLTDSFLPIWTWVKWPVIVVLVLLMIAVLYYLTPNVQKPKFTVFGPGNIVAFVGMILAAVALSVYFATLAGYSSYGAIGGVMALLFALWVFNIVLLLGLSVDAEWERAKQLRAGVAAESHLSLPPKDTSALVKKAEAQEKLEEAGYALRADS</sequence>
<feature type="transmembrane region" description="Helical" evidence="6">
    <location>
        <begin position="281"/>
        <end position="308"/>
    </location>
</feature>